<comment type="caution">
    <text evidence="2">The sequence shown here is derived from an EMBL/GenBank/DDBJ whole genome shotgun (WGS) entry which is preliminary data.</text>
</comment>
<proteinExistence type="predicted"/>
<reference evidence="2 3" key="1">
    <citation type="journal article" date="2023" name="Nucleic Acids Res.">
        <title>The hologenome of Daphnia magna reveals possible DNA methylation and microbiome-mediated evolution of the host genome.</title>
        <authorList>
            <person name="Chaturvedi A."/>
            <person name="Li X."/>
            <person name="Dhandapani V."/>
            <person name="Marshall H."/>
            <person name="Kissane S."/>
            <person name="Cuenca-Cambronero M."/>
            <person name="Asole G."/>
            <person name="Calvet F."/>
            <person name="Ruiz-Romero M."/>
            <person name="Marangio P."/>
            <person name="Guigo R."/>
            <person name="Rago D."/>
            <person name="Mirbahai L."/>
            <person name="Eastwood N."/>
            <person name="Colbourne J.K."/>
            <person name="Zhou J."/>
            <person name="Mallon E."/>
            <person name="Orsini L."/>
        </authorList>
    </citation>
    <scope>NUCLEOTIDE SEQUENCE [LARGE SCALE GENOMIC DNA]</scope>
    <source>
        <strain evidence="2">LRV0_1</strain>
    </source>
</reference>
<sequence>MRAIQDVLITAPTLVSDDDKCQPDLKTDANKHDKVLPPPLRLSLYGLDGQHGPEEVRRSVATYVLPCAHCQLKKPPFVQVSRRLMPIPPASSSPPPIVNLVNTMIKVAEVEEINPVKLFIITVIRPMLARPIEIAEVKKDSSLTFRKDLKSQLKLICNGITAKDIAKLVRIVVAVPSFLLTMILVNLMLETADSEQEKNGSLETAGQALIARRLDTCRDSKRQQGGKRQKWRQRQQGSTAERQQTQTAQQNNGQKFEKKMSYGKKQKTTTQQRVTRCSKLVADEERN</sequence>
<evidence type="ECO:0000313" key="2">
    <source>
        <dbReference type="EMBL" id="KAK4007630.1"/>
    </source>
</evidence>
<gene>
    <name evidence="2" type="ORF">OUZ56_012784</name>
</gene>
<feature type="region of interest" description="Disordered" evidence="1">
    <location>
        <begin position="217"/>
        <end position="287"/>
    </location>
</feature>
<feature type="compositionally biased region" description="Basic residues" evidence="1">
    <location>
        <begin position="224"/>
        <end position="233"/>
    </location>
</feature>
<accession>A0ABQ9Z559</accession>
<dbReference type="Proteomes" id="UP001234178">
    <property type="component" value="Unassembled WGS sequence"/>
</dbReference>
<dbReference type="EMBL" id="JAOYFB010000002">
    <property type="protein sequence ID" value="KAK4007630.1"/>
    <property type="molecule type" value="Genomic_DNA"/>
</dbReference>
<protein>
    <submittedName>
        <fullName evidence="2">Uncharacterized protein</fullName>
    </submittedName>
</protein>
<organism evidence="2 3">
    <name type="scientific">Daphnia magna</name>
    <dbReference type="NCBI Taxonomy" id="35525"/>
    <lineage>
        <taxon>Eukaryota</taxon>
        <taxon>Metazoa</taxon>
        <taxon>Ecdysozoa</taxon>
        <taxon>Arthropoda</taxon>
        <taxon>Crustacea</taxon>
        <taxon>Branchiopoda</taxon>
        <taxon>Diplostraca</taxon>
        <taxon>Cladocera</taxon>
        <taxon>Anomopoda</taxon>
        <taxon>Daphniidae</taxon>
        <taxon>Daphnia</taxon>
    </lineage>
</organism>
<evidence type="ECO:0000256" key="1">
    <source>
        <dbReference type="SAM" id="MobiDB-lite"/>
    </source>
</evidence>
<evidence type="ECO:0000313" key="3">
    <source>
        <dbReference type="Proteomes" id="UP001234178"/>
    </source>
</evidence>
<keyword evidence="3" id="KW-1185">Reference proteome</keyword>
<name>A0ABQ9Z559_9CRUS</name>
<feature type="compositionally biased region" description="Low complexity" evidence="1">
    <location>
        <begin position="243"/>
        <end position="254"/>
    </location>
</feature>